<organism evidence="1">
    <name type="scientific">uncultured Caudovirales phage</name>
    <dbReference type="NCBI Taxonomy" id="2100421"/>
    <lineage>
        <taxon>Viruses</taxon>
        <taxon>Duplodnaviria</taxon>
        <taxon>Heunggongvirae</taxon>
        <taxon>Uroviricota</taxon>
        <taxon>Caudoviricetes</taxon>
        <taxon>Peduoviridae</taxon>
        <taxon>Maltschvirus</taxon>
        <taxon>Maltschvirus maltsch</taxon>
    </lineage>
</organism>
<evidence type="ECO:0000313" key="1">
    <source>
        <dbReference type="EMBL" id="CAB4141628.1"/>
    </source>
</evidence>
<reference evidence="1" key="1">
    <citation type="submission" date="2020-04" db="EMBL/GenBank/DDBJ databases">
        <authorList>
            <person name="Chiriac C."/>
            <person name="Salcher M."/>
            <person name="Ghai R."/>
            <person name="Kavagutti S V."/>
        </authorList>
    </citation>
    <scope>NUCLEOTIDE SEQUENCE</scope>
</reference>
<protein>
    <submittedName>
        <fullName evidence="1">Uncharacterized protein</fullName>
    </submittedName>
</protein>
<accession>A0A6J5M4L7</accession>
<proteinExistence type="predicted"/>
<name>A0A6J5M4L7_9CAUD</name>
<gene>
    <name evidence="1" type="ORF">UFOVP420_7</name>
</gene>
<dbReference type="EMBL" id="LR796394">
    <property type="protein sequence ID" value="CAB4141628.1"/>
    <property type="molecule type" value="Genomic_DNA"/>
</dbReference>
<sequence>MRPVSIGVEPTAATLTTVYTVPTGYYAKMNLMYIHNAGSGSKYITVQWIDTSASATHDILNQYSMNAKTYLQFNGGAYIVLEEGDQIKIETESGSVFTFLATFEETGLTRQ</sequence>